<dbReference type="EMBL" id="CAJHJT010000034">
    <property type="protein sequence ID" value="CAD7002871.1"/>
    <property type="molecule type" value="Genomic_DNA"/>
</dbReference>
<dbReference type="Proteomes" id="UP000606786">
    <property type="component" value="Unassembled WGS sequence"/>
</dbReference>
<evidence type="ECO:0000313" key="1">
    <source>
        <dbReference type="EMBL" id="CAD7002871.1"/>
    </source>
</evidence>
<gene>
    <name evidence="1" type="ORF">CCAP1982_LOCUS11340</name>
</gene>
<evidence type="ECO:0000313" key="2">
    <source>
        <dbReference type="Proteomes" id="UP000606786"/>
    </source>
</evidence>
<comment type="caution">
    <text evidence="1">The sequence shown here is derived from an EMBL/GenBank/DDBJ whole genome shotgun (WGS) entry which is preliminary data.</text>
</comment>
<keyword evidence="2" id="KW-1185">Reference proteome</keyword>
<proteinExistence type="predicted"/>
<reference evidence="1" key="1">
    <citation type="submission" date="2020-11" db="EMBL/GenBank/DDBJ databases">
        <authorList>
            <person name="Whitehead M."/>
        </authorList>
    </citation>
    <scope>NUCLEOTIDE SEQUENCE</scope>
    <source>
        <strain evidence="1">EGII</strain>
    </source>
</reference>
<protein>
    <submittedName>
        <fullName evidence="1">(Mediterranean fruit fly) hypothetical protein</fullName>
    </submittedName>
</protein>
<dbReference type="AlphaFoldDB" id="A0A811UW14"/>
<name>A0A811UW14_CERCA</name>
<accession>A0A811UW14</accession>
<sequence length="134" mass="15707">MIPCQDEPYVFRLLAFLVLKHTRDAKIALLFLAAAITKSECVYELSRTKINKLPSAKKLFLEHAQQFSHTAIECKASRRAKCKLSWRREREKEREHKKLRELGVVMKYELPTEGKKFITKGEHERHESVARLLS</sequence>
<organism evidence="1 2">
    <name type="scientific">Ceratitis capitata</name>
    <name type="common">Mediterranean fruit fly</name>
    <name type="synonym">Tephritis capitata</name>
    <dbReference type="NCBI Taxonomy" id="7213"/>
    <lineage>
        <taxon>Eukaryota</taxon>
        <taxon>Metazoa</taxon>
        <taxon>Ecdysozoa</taxon>
        <taxon>Arthropoda</taxon>
        <taxon>Hexapoda</taxon>
        <taxon>Insecta</taxon>
        <taxon>Pterygota</taxon>
        <taxon>Neoptera</taxon>
        <taxon>Endopterygota</taxon>
        <taxon>Diptera</taxon>
        <taxon>Brachycera</taxon>
        <taxon>Muscomorpha</taxon>
        <taxon>Tephritoidea</taxon>
        <taxon>Tephritidae</taxon>
        <taxon>Ceratitis</taxon>
        <taxon>Ceratitis</taxon>
    </lineage>
</organism>